<evidence type="ECO:0000256" key="1">
    <source>
        <dbReference type="SAM" id="MobiDB-lite"/>
    </source>
</evidence>
<accession>E2S7V5</accession>
<feature type="region of interest" description="Disordered" evidence="1">
    <location>
        <begin position="1"/>
        <end position="46"/>
    </location>
</feature>
<dbReference type="Proteomes" id="UP000003111">
    <property type="component" value="Unassembled WGS sequence"/>
</dbReference>
<comment type="caution">
    <text evidence="2">The sequence shown here is derived from an EMBL/GenBank/DDBJ whole genome shotgun (WGS) entry which is preliminary data.</text>
</comment>
<reference evidence="2" key="1">
    <citation type="submission" date="2010-08" db="EMBL/GenBank/DDBJ databases">
        <authorList>
            <person name="Muzny D."/>
            <person name="Qin X."/>
            <person name="Buhay C."/>
            <person name="Dugan-Rocha S."/>
            <person name="Ding Y."/>
            <person name="Chen G."/>
            <person name="Hawes A."/>
            <person name="Holder M."/>
            <person name="Jhangiani S."/>
            <person name="Johnson A."/>
            <person name="Khan Z."/>
            <person name="Li Z."/>
            <person name="Liu W."/>
            <person name="Liu X."/>
            <person name="Perez L."/>
            <person name="Shen H."/>
            <person name="Wang Q."/>
            <person name="Watt J."/>
            <person name="Xi L."/>
            <person name="Xin Y."/>
            <person name="Zhou J."/>
            <person name="Deng J."/>
            <person name="Jiang H."/>
            <person name="Liu Y."/>
            <person name="Qu J."/>
            <person name="Song X.-Z."/>
            <person name="Zhang L."/>
            <person name="Villasana D."/>
            <person name="Johnson A."/>
            <person name="Liu J."/>
            <person name="Liyanage D."/>
            <person name="Lorensuhewa L."/>
            <person name="Robinson T."/>
            <person name="Song A."/>
            <person name="Song B.-B."/>
            <person name="Dinh H."/>
            <person name="Thornton R."/>
            <person name="Coyle M."/>
            <person name="Francisco L."/>
            <person name="Jackson L."/>
            <person name="Javaid M."/>
            <person name="Korchina V."/>
            <person name="Kovar C."/>
            <person name="Mata R."/>
            <person name="Mathew T."/>
            <person name="Ngo R."/>
            <person name="Nguyen L."/>
            <person name="Nguyen N."/>
            <person name="Okwuonu G."/>
            <person name="Ongeri F."/>
            <person name="Pham C."/>
            <person name="Simmons D."/>
            <person name="Wilczek-Boney K."/>
            <person name="Hale W."/>
            <person name="Jakkamsetti A."/>
            <person name="Pham P."/>
            <person name="Ruth R."/>
            <person name="San Lucas F."/>
            <person name="Warren J."/>
            <person name="Zhang J."/>
            <person name="Zhao Z."/>
            <person name="Zhou C."/>
            <person name="Zhu D."/>
            <person name="Lee S."/>
            <person name="Bess C."/>
            <person name="Blankenburg K."/>
            <person name="Forbes L."/>
            <person name="Fu Q."/>
            <person name="Gubbala S."/>
            <person name="Hirani K."/>
            <person name="Jayaseelan J.C."/>
            <person name="Lara F."/>
            <person name="Munidasa M."/>
            <person name="Palculict T."/>
            <person name="Patil S."/>
            <person name="Pu L.-L."/>
            <person name="Saada N."/>
            <person name="Tang L."/>
            <person name="Weissenberger G."/>
            <person name="Zhu Y."/>
            <person name="Hemphill L."/>
            <person name="Shang Y."/>
            <person name="Youmans B."/>
            <person name="Ayvaz T."/>
            <person name="Ross M."/>
            <person name="Santibanez J."/>
            <person name="Aqrawi P."/>
            <person name="Gross S."/>
            <person name="Joshi V."/>
            <person name="Fowler G."/>
            <person name="Nazareth L."/>
            <person name="Reid J."/>
            <person name="Worley K."/>
            <person name="Petrosino J."/>
            <person name="Highlander S."/>
            <person name="Gibbs R."/>
        </authorList>
    </citation>
    <scope>NUCLEOTIDE SEQUENCE [LARGE SCALE GENOMIC DNA]</scope>
    <source>
        <strain evidence="2">DSM 15272</strain>
    </source>
</reference>
<sequence>MTIAPEPVIEPGPDGDPDITPSSDPGGAPVVPDADPDTAPAPDGPE</sequence>
<proteinExistence type="predicted"/>
<feature type="compositionally biased region" description="Low complexity" evidence="1">
    <location>
        <begin position="24"/>
        <end position="46"/>
    </location>
</feature>
<dbReference type="HOGENOM" id="CLU_3179228_0_0_11"/>
<gene>
    <name evidence="2" type="ORF">HMPREF0063_10112</name>
</gene>
<protein>
    <submittedName>
        <fullName evidence="2">Uncharacterized protein</fullName>
    </submittedName>
</protein>
<dbReference type="AlphaFoldDB" id="E2S7V5"/>
<evidence type="ECO:0000313" key="2">
    <source>
        <dbReference type="EMBL" id="EFQ84771.1"/>
    </source>
</evidence>
<keyword evidence="3" id="KW-1185">Reference proteome</keyword>
<evidence type="ECO:0000313" key="3">
    <source>
        <dbReference type="Proteomes" id="UP000003111"/>
    </source>
</evidence>
<organism evidence="2 3">
    <name type="scientific">Aeromicrobium marinum DSM 15272</name>
    <dbReference type="NCBI Taxonomy" id="585531"/>
    <lineage>
        <taxon>Bacteria</taxon>
        <taxon>Bacillati</taxon>
        <taxon>Actinomycetota</taxon>
        <taxon>Actinomycetes</taxon>
        <taxon>Propionibacteriales</taxon>
        <taxon>Nocardioidaceae</taxon>
        <taxon>Aeromicrobium</taxon>
    </lineage>
</organism>
<dbReference type="RefSeq" id="WP_007076679.1">
    <property type="nucleotide sequence ID" value="NZ_CM001024.1"/>
</dbReference>
<name>E2S7V5_9ACTN</name>
<dbReference type="EMBL" id="ACLF03000001">
    <property type="protein sequence ID" value="EFQ84771.1"/>
    <property type="molecule type" value="Genomic_DNA"/>
</dbReference>
<dbReference type="STRING" id="585531.HMPREF0063_10112"/>